<proteinExistence type="predicted"/>
<dbReference type="EMBL" id="CP045913">
    <property type="protein sequence ID" value="QGH62609.1"/>
    <property type="molecule type" value="Genomic_DNA"/>
</dbReference>
<dbReference type="Proteomes" id="UP000381260">
    <property type="component" value="Chromosome"/>
</dbReference>
<dbReference type="AlphaFoldDB" id="A0A5Q2VEZ7"/>
<evidence type="ECO:0000313" key="2">
    <source>
        <dbReference type="Proteomes" id="UP000381260"/>
    </source>
</evidence>
<sequence length="109" mass="12145">MTRRERRAFNEYLIAEAKKTRGKQPAEHRPAKKSAHLVEKITDFAASIGLSFTALEAEKLAGGDELSLNGQRWRALADGSIHPAPASYEQKRSAIMSRVFALKNHRAQS</sequence>
<accession>A0A5Q2VEZ7</accession>
<name>A0A5Q2VEZ7_SERPR</name>
<organism evidence="1 2">
    <name type="scientific">Serratia proteamaculans</name>
    <dbReference type="NCBI Taxonomy" id="28151"/>
    <lineage>
        <taxon>Bacteria</taxon>
        <taxon>Pseudomonadati</taxon>
        <taxon>Pseudomonadota</taxon>
        <taxon>Gammaproteobacteria</taxon>
        <taxon>Enterobacterales</taxon>
        <taxon>Yersiniaceae</taxon>
        <taxon>Serratia</taxon>
    </lineage>
</organism>
<protein>
    <submittedName>
        <fullName evidence="1">Uncharacterized protein</fullName>
    </submittedName>
</protein>
<gene>
    <name evidence="1" type="ORF">GHV41_18025</name>
</gene>
<evidence type="ECO:0000313" key="1">
    <source>
        <dbReference type="EMBL" id="QGH62609.1"/>
    </source>
</evidence>
<reference evidence="1 2" key="1">
    <citation type="submission" date="2019-11" db="EMBL/GenBank/DDBJ databases">
        <title>The Phosphoenolpyruvate Phosphotransferase System Regulates Serratia proteamaculans 336X Biofilm Formation and Wheat Roots colonization.</title>
        <authorList>
            <person name="Liu F."/>
        </authorList>
    </citation>
    <scope>NUCLEOTIDE SEQUENCE [LARGE SCALE GENOMIC DNA]</scope>
    <source>
        <strain evidence="1 2">336X</strain>
    </source>
</reference>